<reference evidence="4 5" key="1">
    <citation type="journal article" date="2016" name="Nat. Commun.">
        <title>Thousands of microbial genomes shed light on interconnected biogeochemical processes in an aquifer system.</title>
        <authorList>
            <person name="Anantharaman K."/>
            <person name="Brown C.T."/>
            <person name="Hug L.A."/>
            <person name="Sharon I."/>
            <person name="Castelle C.J."/>
            <person name="Probst A.J."/>
            <person name="Thomas B.C."/>
            <person name="Singh A."/>
            <person name="Wilkins M.J."/>
            <person name="Karaoz U."/>
            <person name="Brodie E.L."/>
            <person name="Williams K.H."/>
            <person name="Hubbard S.S."/>
            <person name="Banfield J.F."/>
        </authorList>
    </citation>
    <scope>NUCLEOTIDE SEQUENCE [LARGE SCALE GENOMIC DNA]</scope>
</reference>
<dbReference type="InterPro" id="IPR036291">
    <property type="entry name" value="NAD(P)-bd_dom_sf"/>
</dbReference>
<feature type="domain" description="RmlD-like substrate binding" evidence="3">
    <location>
        <begin position="1"/>
        <end position="282"/>
    </location>
</feature>
<accession>A0A1G2HHA0</accession>
<dbReference type="UniPathway" id="UPA00124"/>
<comment type="similarity">
    <text evidence="1 2">Belongs to the dTDP-4-dehydrorhamnose reductase family.</text>
</comment>
<dbReference type="AlphaFoldDB" id="A0A1G2HHA0"/>
<dbReference type="PANTHER" id="PTHR10491">
    <property type="entry name" value="DTDP-4-DEHYDRORHAMNOSE REDUCTASE"/>
    <property type="match status" value="1"/>
</dbReference>
<dbReference type="EC" id="1.1.1.133" evidence="2"/>
<dbReference type="STRING" id="1802165.A3F94_00085"/>
<evidence type="ECO:0000256" key="2">
    <source>
        <dbReference type="RuleBase" id="RU364082"/>
    </source>
</evidence>
<dbReference type="Proteomes" id="UP000176770">
    <property type="component" value="Unassembled WGS sequence"/>
</dbReference>
<organism evidence="4 5">
    <name type="scientific">Candidatus Spechtbacteria bacterium RIFCSPLOWO2_12_FULL_38_22</name>
    <dbReference type="NCBI Taxonomy" id="1802165"/>
    <lineage>
        <taxon>Bacteria</taxon>
        <taxon>Candidatus Spechtiibacteriota</taxon>
    </lineage>
</organism>
<name>A0A1G2HHA0_9BACT</name>
<protein>
    <recommendedName>
        <fullName evidence="2">dTDP-4-dehydrorhamnose reductase</fullName>
        <ecNumber evidence="2">1.1.1.133</ecNumber>
    </recommendedName>
</protein>
<keyword evidence="2" id="KW-0560">Oxidoreductase</keyword>
<evidence type="ECO:0000313" key="5">
    <source>
        <dbReference type="Proteomes" id="UP000176770"/>
    </source>
</evidence>
<dbReference type="InterPro" id="IPR029903">
    <property type="entry name" value="RmlD-like-bd"/>
</dbReference>
<gene>
    <name evidence="4" type="ORF">A3F94_00085</name>
</gene>
<dbReference type="EMBL" id="MHOK01000020">
    <property type="protein sequence ID" value="OGZ61621.1"/>
    <property type="molecule type" value="Genomic_DNA"/>
</dbReference>
<comment type="pathway">
    <text evidence="2">Carbohydrate biosynthesis; dTDP-L-rhamnose biosynthesis.</text>
</comment>
<dbReference type="Gene3D" id="3.40.50.720">
    <property type="entry name" value="NAD(P)-binding Rossmann-like Domain"/>
    <property type="match status" value="1"/>
</dbReference>
<dbReference type="PANTHER" id="PTHR10491:SF4">
    <property type="entry name" value="METHIONINE ADENOSYLTRANSFERASE 2 SUBUNIT BETA"/>
    <property type="match status" value="1"/>
</dbReference>
<dbReference type="NCBIfam" id="TIGR01214">
    <property type="entry name" value="rmlD"/>
    <property type="match status" value="1"/>
</dbReference>
<evidence type="ECO:0000259" key="3">
    <source>
        <dbReference type="Pfam" id="PF04321"/>
    </source>
</evidence>
<dbReference type="GO" id="GO:0008831">
    <property type="term" value="F:dTDP-4-dehydrorhamnose reductase activity"/>
    <property type="evidence" value="ECO:0007669"/>
    <property type="project" value="UniProtKB-EC"/>
</dbReference>
<dbReference type="GO" id="GO:0005829">
    <property type="term" value="C:cytosol"/>
    <property type="evidence" value="ECO:0007669"/>
    <property type="project" value="TreeGrafter"/>
</dbReference>
<keyword evidence="2" id="KW-0521">NADP</keyword>
<evidence type="ECO:0000256" key="1">
    <source>
        <dbReference type="ARBA" id="ARBA00010944"/>
    </source>
</evidence>
<dbReference type="InterPro" id="IPR005913">
    <property type="entry name" value="dTDP_dehydrorham_reduct"/>
</dbReference>
<dbReference type="CDD" id="cd05254">
    <property type="entry name" value="dTDP_HR_like_SDR_e"/>
    <property type="match status" value="1"/>
</dbReference>
<comment type="function">
    <text evidence="2">Catalyzes the reduction of dTDP-6-deoxy-L-lyxo-4-hexulose to yield dTDP-L-rhamnose.</text>
</comment>
<dbReference type="Gene3D" id="3.90.25.10">
    <property type="entry name" value="UDP-galactose 4-epimerase, domain 1"/>
    <property type="match status" value="1"/>
</dbReference>
<dbReference type="GO" id="GO:0019305">
    <property type="term" value="P:dTDP-rhamnose biosynthetic process"/>
    <property type="evidence" value="ECO:0007669"/>
    <property type="project" value="UniProtKB-UniPathway"/>
</dbReference>
<evidence type="ECO:0000313" key="4">
    <source>
        <dbReference type="EMBL" id="OGZ61621.1"/>
    </source>
</evidence>
<proteinExistence type="inferred from homology"/>
<dbReference type="SUPFAM" id="SSF51735">
    <property type="entry name" value="NAD(P)-binding Rossmann-fold domains"/>
    <property type="match status" value="1"/>
</dbReference>
<sequence>MKTLLLGSEGLLGSDLEKIFSSDYNVTSFVRKNLDITDEKEVLQKIEEIKPRIIINAAGYTAVDNAENEKDLAMAVNGHAVGYLAKAAREVNALLVHYSTDYVFSGDKEEGYLEDDAPAEVPSTVYGQSKLLGEQELQKNIDKYYLIRTSWVFGSGGKDFIDTMIRLASERDELKVVNDQHGKPTYAPDLAKATQNLIESDSPFGIYHLTNEDDITWYEYAKKIVGKYGSIKGWGKKEFPHIIPVTSGEFPTPAKRPNWSILLNTKFSHLRPWSEALDEYLNLL</sequence>
<dbReference type="Pfam" id="PF04321">
    <property type="entry name" value="RmlD_sub_bind"/>
    <property type="match status" value="1"/>
</dbReference>
<comment type="caution">
    <text evidence="4">The sequence shown here is derived from an EMBL/GenBank/DDBJ whole genome shotgun (WGS) entry which is preliminary data.</text>
</comment>